<organism evidence="2 3">
    <name type="scientific">Gonium pectorale</name>
    <name type="common">Green alga</name>
    <dbReference type="NCBI Taxonomy" id="33097"/>
    <lineage>
        <taxon>Eukaryota</taxon>
        <taxon>Viridiplantae</taxon>
        <taxon>Chlorophyta</taxon>
        <taxon>core chlorophytes</taxon>
        <taxon>Chlorophyceae</taxon>
        <taxon>CS clade</taxon>
        <taxon>Chlamydomonadales</taxon>
        <taxon>Volvocaceae</taxon>
        <taxon>Gonium</taxon>
    </lineage>
</organism>
<proteinExistence type="predicted"/>
<keyword evidence="3" id="KW-1185">Reference proteome</keyword>
<sequence>METATATANRPPTLSARVTEQLQALAEALEALWQEERYGQGLALRSPVALLPEHEALEELLAGGGCGGGGGGGGPAGTFQAAGVESMPTSFFLTLLTRSWLPTSGGHAVKPSEALPRLQKLVDMFGDAPLPFLSGSSPAPAGPLAAALGLPRQLTPQLVVSLLHRLASGDALSGAAHGAAATGAAAAAAAVPSFAAMVTGRPQAAPPGAAVALELERMARVYRYLGGAAQHAGEEAFAAVCAAFASEALIWIPDVPVPAAAGRPTGAVRGRFHRVEQVALHDPTGVLEAMREGADEPAGGGVLRILDAHYQAAVLPFFEELCAVRPAAAAPGGWALLGDQPLVGRQPSLDAYVAALKRVAAQDAQAGARSMQQVRAIMQPWADGLASGAMPESGPLAMRLRLLLPHLAVFPTVAGGWASVSSGLLINDDRELARVFGRATGVHILDAAFCEGLAADGGAGAAAGGGRDSLALLLHLLRVPRLSLSVREEVEYEGIRAGWAVERLVRVSLTFAQRFLLHRRPETYAAVRLAAAARLPRLQVFVVNRGSLQVSPKLVHPDGRPPVASPEGPRPRAAVLQLRDGGVVAAAAAAAAAATTGAPAAPAPWLLVDDVRNYNKVCEELSRLFTPSGLPDAGMASFLMCLLLSHEQDPDPQRDLLREAAEIYASDQGCLPLPEGEEAWEVSLGTLQPESTAAAVAASADPQPHELPEYDPDELLAALAPAEPKEPREPRPEGSAAPSQLRLPDILAAGEGGNGEELLASLNAAVAAAGGEVLPDGAAADVAEAGVSRDPAARWAEALVFQLLRRDTSVAEAGWSVEWVSDREDMRFAPYDIIMTRGAPPDSLQRMYVEVKSSTSANKRSFEISTQELCKAQQERESYVIFRVLGVGSLTSLELLVLADPWAMCARKELRLCMLTA</sequence>
<reference evidence="3" key="1">
    <citation type="journal article" date="2016" name="Nat. Commun.">
        <title>The Gonium pectorale genome demonstrates co-option of cell cycle regulation during the evolution of multicellularity.</title>
        <authorList>
            <person name="Hanschen E.R."/>
            <person name="Marriage T.N."/>
            <person name="Ferris P.J."/>
            <person name="Hamaji T."/>
            <person name="Toyoda A."/>
            <person name="Fujiyama A."/>
            <person name="Neme R."/>
            <person name="Noguchi H."/>
            <person name="Minakuchi Y."/>
            <person name="Suzuki M."/>
            <person name="Kawai-Toyooka H."/>
            <person name="Smith D.R."/>
            <person name="Sparks H."/>
            <person name="Anderson J."/>
            <person name="Bakaric R."/>
            <person name="Luria V."/>
            <person name="Karger A."/>
            <person name="Kirschner M.W."/>
            <person name="Durand P.M."/>
            <person name="Michod R.E."/>
            <person name="Nozaki H."/>
            <person name="Olson B.J."/>
        </authorList>
    </citation>
    <scope>NUCLEOTIDE SEQUENCE [LARGE SCALE GENOMIC DNA]</scope>
    <source>
        <strain evidence="3">NIES-2863</strain>
    </source>
</reference>
<protein>
    <recommendedName>
        <fullName evidence="1">Protein NO VEIN C-terminal domain-containing protein</fullName>
    </recommendedName>
</protein>
<dbReference type="EMBL" id="LSYV01000051">
    <property type="protein sequence ID" value="KXZ45779.1"/>
    <property type="molecule type" value="Genomic_DNA"/>
</dbReference>
<dbReference type="Proteomes" id="UP000075714">
    <property type="component" value="Unassembled WGS sequence"/>
</dbReference>
<comment type="caution">
    <text evidence="2">The sequence shown here is derived from an EMBL/GenBank/DDBJ whole genome shotgun (WGS) entry which is preliminary data.</text>
</comment>
<dbReference type="Pfam" id="PF13020">
    <property type="entry name" value="NOV_C"/>
    <property type="match status" value="1"/>
</dbReference>
<accession>A0A150G7D9</accession>
<dbReference type="AlphaFoldDB" id="A0A150G7D9"/>
<dbReference type="InterPro" id="IPR052957">
    <property type="entry name" value="Auxin_embryo_med"/>
</dbReference>
<dbReference type="PANTHER" id="PTHR32387">
    <property type="entry name" value="WU:FJ29H11"/>
    <property type="match status" value="1"/>
</dbReference>
<name>A0A150G7D9_GONPE</name>
<evidence type="ECO:0000259" key="1">
    <source>
        <dbReference type="Pfam" id="PF13020"/>
    </source>
</evidence>
<evidence type="ECO:0000313" key="3">
    <source>
        <dbReference type="Proteomes" id="UP000075714"/>
    </source>
</evidence>
<dbReference type="STRING" id="33097.A0A150G7D9"/>
<feature type="domain" description="Protein NO VEIN C-terminal" evidence="1">
    <location>
        <begin position="799"/>
        <end position="889"/>
    </location>
</feature>
<evidence type="ECO:0000313" key="2">
    <source>
        <dbReference type="EMBL" id="KXZ45779.1"/>
    </source>
</evidence>
<gene>
    <name evidence="2" type="ORF">GPECTOR_50g572</name>
</gene>
<dbReference type="OrthoDB" id="498349at2759"/>
<dbReference type="PANTHER" id="PTHR32387:SF0">
    <property type="entry name" value="PROTEIN NO VEIN"/>
    <property type="match status" value="1"/>
</dbReference>
<dbReference type="InterPro" id="IPR024975">
    <property type="entry name" value="NOV_C"/>
</dbReference>